<gene>
    <name evidence="2" type="ORF">Tci_928476</name>
</gene>
<protein>
    <submittedName>
        <fullName evidence="2">Uncharacterized protein</fullName>
    </submittedName>
</protein>
<evidence type="ECO:0000256" key="1">
    <source>
        <dbReference type="SAM" id="MobiDB-lite"/>
    </source>
</evidence>
<dbReference type="AlphaFoldDB" id="A0A699X9Y7"/>
<reference evidence="2" key="1">
    <citation type="journal article" date="2019" name="Sci. Rep.">
        <title>Draft genome of Tanacetum cinerariifolium, the natural source of mosquito coil.</title>
        <authorList>
            <person name="Yamashiro T."/>
            <person name="Shiraishi A."/>
            <person name="Satake H."/>
            <person name="Nakayama K."/>
        </authorList>
    </citation>
    <scope>NUCLEOTIDE SEQUENCE</scope>
</reference>
<name>A0A699X9Y7_TANCI</name>
<comment type="caution">
    <text evidence="2">The sequence shown here is derived from an EMBL/GenBank/DDBJ whole genome shotgun (WGS) entry which is preliminary data.</text>
</comment>
<evidence type="ECO:0000313" key="2">
    <source>
        <dbReference type="EMBL" id="GFD56507.1"/>
    </source>
</evidence>
<feature type="compositionally biased region" description="Basic and acidic residues" evidence="1">
    <location>
        <begin position="36"/>
        <end position="46"/>
    </location>
</feature>
<dbReference type="EMBL" id="BKCJ011830254">
    <property type="protein sequence ID" value="GFD56507.1"/>
    <property type="molecule type" value="Genomic_DNA"/>
</dbReference>
<feature type="region of interest" description="Disordered" evidence="1">
    <location>
        <begin position="1"/>
        <end position="46"/>
    </location>
</feature>
<feature type="compositionally biased region" description="Polar residues" evidence="1">
    <location>
        <begin position="16"/>
        <end position="26"/>
    </location>
</feature>
<sequence length="46" mass="5033">MRRRHQHHPFTGLGQARQSGPQQAQLATADGGQENLAERRGRPATG</sequence>
<accession>A0A699X9Y7</accession>
<feature type="non-terminal residue" evidence="2">
    <location>
        <position position="46"/>
    </location>
</feature>
<organism evidence="2">
    <name type="scientific">Tanacetum cinerariifolium</name>
    <name type="common">Dalmatian daisy</name>
    <name type="synonym">Chrysanthemum cinerariifolium</name>
    <dbReference type="NCBI Taxonomy" id="118510"/>
    <lineage>
        <taxon>Eukaryota</taxon>
        <taxon>Viridiplantae</taxon>
        <taxon>Streptophyta</taxon>
        <taxon>Embryophyta</taxon>
        <taxon>Tracheophyta</taxon>
        <taxon>Spermatophyta</taxon>
        <taxon>Magnoliopsida</taxon>
        <taxon>eudicotyledons</taxon>
        <taxon>Gunneridae</taxon>
        <taxon>Pentapetalae</taxon>
        <taxon>asterids</taxon>
        <taxon>campanulids</taxon>
        <taxon>Asterales</taxon>
        <taxon>Asteraceae</taxon>
        <taxon>Asteroideae</taxon>
        <taxon>Anthemideae</taxon>
        <taxon>Anthemidinae</taxon>
        <taxon>Tanacetum</taxon>
    </lineage>
</organism>
<proteinExistence type="predicted"/>